<gene>
    <name evidence="3" type="primary">epsE_2</name>
    <name evidence="3" type="ORF">LF1_16950</name>
</gene>
<dbReference type="AlphaFoldDB" id="A0A5B1CF34"/>
<dbReference type="PANTHER" id="PTHR22916">
    <property type="entry name" value="GLYCOSYLTRANSFERASE"/>
    <property type="match status" value="1"/>
</dbReference>
<dbReference type="EC" id="2.4.-.-" evidence="3"/>
<dbReference type="InterPro" id="IPR001173">
    <property type="entry name" value="Glyco_trans_2-like"/>
</dbReference>
<protein>
    <submittedName>
        <fullName evidence="3">Putative glycosyltransferase EpsE</fullName>
        <ecNumber evidence="3">2.4.-.-</ecNumber>
    </submittedName>
</protein>
<dbReference type="EMBL" id="VRLW01000001">
    <property type="protein sequence ID" value="KAA1259166.1"/>
    <property type="molecule type" value="Genomic_DNA"/>
</dbReference>
<evidence type="ECO:0000256" key="1">
    <source>
        <dbReference type="SAM" id="MobiDB-lite"/>
    </source>
</evidence>
<dbReference type="PANTHER" id="PTHR22916:SF3">
    <property type="entry name" value="UDP-GLCNAC:BETAGAL BETA-1,3-N-ACETYLGLUCOSAMINYLTRANSFERASE-LIKE PROTEIN 1"/>
    <property type="match status" value="1"/>
</dbReference>
<reference evidence="3 4" key="1">
    <citation type="submission" date="2019-08" db="EMBL/GenBank/DDBJ databases">
        <title>Deep-cultivation of Planctomycetes and their phenomic and genomic characterization uncovers novel biology.</title>
        <authorList>
            <person name="Wiegand S."/>
            <person name="Jogler M."/>
            <person name="Boedeker C."/>
            <person name="Pinto D."/>
            <person name="Vollmers J."/>
            <person name="Rivas-Marin E."/>
            <person name="Kohn T."/>
            <person name="Peeters S.H."/>
            <person name="Heuer A."/>
            <person name="Rast P."/>
            <person name="Oberbeckmann S."/>
            <person name="Bunk B."/>
            <person name="Jeske O."/>
            <person name="Meyerdierks A."/>
            <person name="Storesund J.E."/>
            <person name="Kallscheuer N."/>
            <person name="Luecker S."/>
            <person name="Lage O.M."/>
            <person name="Pohl T."/>
            <person name="Merkel B.J."/>
            <person name="Hornburger P."/>
            <person name="Mueller R.-W."/>
            <person name="Bruemmer F."/>
            <person name="Labrenz M."/>
            <person name="Spormann A.M."/>
            <person name="Op Den Camp H."/>
            <person name="Overmann J."/>
            <person name="Amann R."/>
            <person name="Jetten M.S.M."/>
            <person name="Mascher T."/>
            <person name="Medema M.H."/>
            <person name="Devos D.P."/>
            <person name="Kaster A.-K."/>
            <person name="Ovreas L."/>
            <person name="Rohde M."/>
            <person name="Galperin M.Y."/>
            <person name="Jogler C."/>
        </authorList>
    </citation>
    <scope>NUCLEOTIDE SEQUENCE [LARGE SCALE GENOMIC DNA]</scope>
    <source>
        <strain evidence="3 4">LF1</strain>
    </source>
</reference>
<name>A0A5B1CF34_9BACT</name>
<dbReference type="Pfam" id="PF00535">
    <property type="entry name" value="Glycos_transf_2"/>
    <property type="match status" value="1"/>
</dbReference>
<organism evidence="3 4">
    <name type="scientific">Rubripirellula obstinata</name>
    <dbReference type="NCBI Taxonomy" id="406547"/>
    <lineage>
        <taxon>Bacteria</taxon>
        <taxon>Pseudomonadati</taxon>
        <taxon>Planctomycetota</taxon>
        <taxon>Planctomycetia</taxon>
        <taxon>Pirellulales</taxon>
        <taxon>Pirellulaceae</taxon>
        <taxon>Rubripirellula</taxon>
    </lineage>
</organism>
<comment type="caution">
    <text evidence="3">The sequence shown here is derived from an EMBL/GenBank/DDBJ whole genome shotgun (WGS) entry which is preliminary data.</text>
</comment>
<keyword evidence="4" id="KW-1185">Reference proteome</keyword>
<feature type="domain" description="Glycosyltransferase 2-like" evidence="2">
    <location>
        <begin position="2"/>
        <end position="146"/>
    </location>
</feature>
<dbReference type="SUPFAM" id="SSF53448">
    <property type="entry name" value="Nucleotide-diphospho-sugar transferases"/>
    <property type="match status" value="1"/>
</dbReference>
<keyword evidence="3" id="KW-0808">Transferase</keyword>
<dbReference type="GO" id="GO:0016758">
    <property type="term" value="F:hexosyltransferase activity"/>
    <property type="evidence" value="ECO:0007669"/>
    <property type="project" value="UniProtKB-ARBA"/>
</dbReference>
<sequence length="339" mass="38324">MESVLAQSFTDWEMIVVNDGSTDGSPQYLHDLAKQDDRVRVIDQSNQGQNAAANHAISLAKAPLVARMDADDVCDLHRLEKQVAFMRDNPTVGLLGTQIRRLGDRRSGLHSSFPTDHDEIVSALLQNHHAICNPTIVFRRSLFEQIGGYWEHNIAEDWDMFLRMAEVSRLANLDEVLFSYRFHRGSINGRRIVEAQLFNEYAASQWHLRRQDLPGTSFEQFISDHRSSRWPTSWLFSIDSHSIGQYRQAVAEIYSGRSIRGSMRLCFAMAMSPLRTLRRAKRMSGRILFGSDQSVVHADPVQDLPIVASRTERESSSRQSQPNVSTNPDDSVKAVAGKG</sequence>
<evidence type="ECO:0000313" key="4">
    <source>
        <dbReference type="Proteomes" id="UP000322699"/>
    </source>
</evidence>
<accession>A0A5B1CF34</accession>
<dbReference type="Gene3D" id="3.90.550.10">
    <property type="entry name" value="Spore Coat Polysaccharide Biosynthesis Protein SpsA, Chain A"/>
    <property type="match status" value="1"/>
</dbReference>
<feature type="region of interest" description="Disordered" evidence="1">
    <location>
        <begin position="309"/>
        <end position="339"/>
    </location>
</feature>
<evidence type="ECO:0000259" key="2">
    <source>
        <dbReference type="Pfam" id="PF00535"/>
    </source>
</evidence>
<dbReference type="Proteomes" id="UP000322699">
    <property type="component" value="Unassembled WGS sequence"/>
</dbReference>
<evidence type="ECO:0000313" key="3">
    <source>
        <dbReference type="EMBL" id="KAA1259166.1"/>
    </source>
</evidence>
<dbReference type="InterPro" id="IPR029044">
    <property type="entry name" value="Nucleotide-diphossugar_trans"/>
</dbReference>
<proteinExistence type="predicted"/>
<keyword evidence="3" id="KW-0328">Glycosyltransferase</keyword>